<feature type="compositionally biased region" description="Basic residues" evidence="1">
    <location>
        <begin position="78"/>
        <end position="95"/>
    </location>
</feature>
<feature type="transmembrane region" description="Helical" evidence="2">
    <location>
        <begin position="334"/>
        <end position="367"/>
    </location>
</feature>
<feature type="compositionally biased region" description="Low complexity" evidence="1">
    <location>
        <begin position="791"/>
        <end position="804"/>
    </location>
</feature>
<evidence type="ECO:0000313" key="3">
    <source>
        <dbReference type="EMBL" id="MCH6160898.1"/>
    </source>
</evidence>
<evidence type="ECO:0000313" key="4">
    <source>
        <dbReference type="Proteomes" id="UP001166784"/>
    </source>
</evidence>
<sequence>MPTVQEPQMPEGEDAGIEAGDRPVPGTGASSRAAARTGTGSASGSDTGAESGTETGTVPGPRRGTDVDSAESTGTRTRGPRRVQGRASGHTRSRMPLRPGGPDVGEHTRAGRGPGQGAPPGRPHDPGAHADPGAVADSGTETARTDSDPAHVPPAAADPAPGKATDAGTGTTTDSATGTTTGTATDSATNPAPETAPETAAGEAAPAAPRTAAVTEPLPSRVRRLASALLRHPVASPVLLATVLHLLWLWLLASGGGDLAAQDAWAKFVGEHPDSAYNLAWYGGLHPFSYSVLSPYLMAWLGVRSTLILAGILSSGLLALILRRVLRRPLAPALWGAFSFVCNAASGRVTFALGVLFALAAVAMVWAWPRRWWRGSGKWRVARGAAAALLAALATTGSPVAGLFLEVVAAALFLDRRRQAAYALAVAPPVVVALSAAFFPFHGLQPIPWWSALFPLAGAVPAFLLVPRSWRTVRLGALVYGAGVVLTWLIPSQVGSNVERLSLLFGVVVLLAAAPLVVRGDWRSRRGMAMAAALVVATGWQIGKPSYDVFATTPDDAWTGELRPLVEQLKKVDASRGRVEVVPVRSHREASALAPYVNLARGWNRQADTDRNPVFYENGGLTEKSYHRWLRRWAVRYVVLPSSPPDGAGKEEAEIVRRGQPYLKEIWSGVHWRLYRVADPLPMADPPASVEHAGAGEVKVRVRERGAVLVRIPWSPWLGLVDAEGRRIEAPQPGRPNLYGCLRKARPQVGGPPPPGEEEPVMDTWTLLEAPRPGTYRLAAPYKLPRGTTCPGSSASVGPASGPDSRPEPGPGKGSSQDSSAGPGTAER</sequence>
<dbReference type="EMBL" id="JAKWJU010000002">
    <property type="protein sequence ID" value="MCH6160898.1"/>
    <property type="molecule type" value="Genomic_DNA"/>
</dbReference>
<feature type="compositionally biased region" description="Low complexity" evidence="1">
    <location>
        <begin position="153"/>
        <end position="215"/>
    </location>
</feature>
<name>A0ABS9SXG8_9ACTN</name>
<feature type="transmembrane region" description="Helical" evidence="2">
    <location>
        <begin position="229"/>
        <end position="251"/>
    </location>
</feature>
<protein>
    <submittedName>
        <fullName evidence="3">MFS transporter</fullName>
    </submittedName>
</protein>
<comment type="caution">
    <text evidence="3">The sequence shown here is derived from an EMBL/GenBank/DDBJ whole genome shotgun (WGS) entry which is preliminary data.</text>
</comment>
<feature type="transmembrane region" description="Helical" evidence="2">
    <location>
        <begin position="387"/>
        <end position="414"/>
    </location>
</feature>
<keyword evidence="2" id="KW-0812">Transmembrane</keyword>
<feature type="transmembrane region" description="Helical" evidence="2">
    <location>
        <begin position="447"/>
        <end position="466"/>
    </location>
</feature>
<feature type="transmembrane region" description="Helical" evidence="2">
    <location>
        <begin position="421"/>
        <end position="441"/>
    </location>
</feature>
<feature type="transmembrane region" description="Helical" evidence="2">
    <location>
        <begin position="297"/>
        <end position="322"/>
    </location>
</feature>
<evidence type="ECO:0000256" key="1">
    <source>
        <dbReference type="SAM" id="MobiDB-lite"/>
    </source>
</evidence>
<keyword evidence="4" id="KW-1185">Reference proteome</keyword>
<keyword evidence="2" id="KW-1133">Transmembrane helix</keyword>
<feature type="transmembrane region" description="Helical" evidence="2">
    <location>
        <begin position="473"/>
        <end position="490"/>
    </location>
</feature>
<gene>
    <name evidence="3" type="ORF">MMA15_10940</name>
</gene>
<organism evidence="3 4">
    <name type="scientific">Streptomyces marispadix</name>
    <dbReference type="NCBI Taxonomy" id="2922868"/>
    <lineage>
        <taxon>Bacteria</taxon>
        <taxon>Bacillati</taxon>
        <taxon>Actinomycetota</taxon>
        <taxon>Actinomycetes</taxon>
        <taxon>Kitasatosporales</taxon>
        <taxon>Streptomycetaceae</taxon>
        <taxon>Streptomyces</taxon>
    </lineage>
</organism>
<reference evidence="3" key="1">
    <citation type="submission" date="2022-03" db="EMBL/GenBank/DDBJ databases">
        <authorList>
            <person name="Santos J.D.N."/>
            <person name="Kallscheuer N."/>
            <person name="Jogler C."/>
            <person name="Lage O.M."/>
        </authorList>
    </citation>
    <scope>NUCLEOTIDE SEQUENCE</scope>
    <source>
        <strain evidence="3">M600PL45_2</strain>
    </source>
</reference>
<feature type="region of interest" description="Disordered" evidence="1">
    <location>
        <begin position="728"/>
        <end position="761"/>
    </location>
</feature>
<dbReference type="RefSeq" id="WP_241058920.1">
    <property type="nucleotide sequence ID" value="NZ_JAKWJU010000002.1"/>
</dbReference>
<feature type="region of interest" description="Disordered" evidence="1">
    <location>
        <begin position="779"/>
        <end position="828"/>
    </location>
</feature>
<reference evidence="3" key="2">
    <citation type="journal article" date="2023" name="Int. J. Syst. Evol. Microbiol.">
        <title>Streptomyces marispadix sp. nov., isolated from marine beach sediment of the Northern Coast of Portugal.</title>
        <authorList>
            <person name="dos Santos J.D.N."/>
            <person name="Vitorino I.R."/>
            <person name="Kallscheuer N."/>
            <person name="Srivastava A."/>
            <person name="Krautwurst S."/>
            <person name="Marz M."/>
            <person name="Jogler C."/>
            <person name="Lobo Da Cunha A."/>
            <person name="Catita J."/>
            <person name="Goncalves H."/>
            <person name="Gonzalez I."/>
            <person name="Reyes F."/>
            <person name="Lage O.M."/>
        </authorList>
    </citation>
    <scope>NUCLEOTIDE SEQUENCE</scope>
    <source>
        <strain evidence="3">M600PL45_2</strain>
    </source>
</reference>
<proteinExistence type="predicted"/>
<feature type="compositionally biased region" description="Low complexity" evidence="1">
    <location>
        <begin position="26"/>
        <end position="57"/>
    </location>
</feature>
<accession>A0ABS9SXG8</accession>
<evidence type="ECO:0000256" key="2">
    <source>
        <dbReference type="SAM" id="Phobius"/>
    </source>
</evidence>
<keyword evidence="2" id="KW-0472">Membrane</keyword>
<feature type="transmembrane region" description="Helical" evidence="2">
    <location>
        <begin position="502"/>
        <end position="518"/>
    </location>
</feature>
<dbReference type="Proteomes" id="UP001166784">
    <property type="component" value="Unassembled WGS sequence"/>
</dbReference>
<feature type="region of interest" description="Disordered" evidence="1">
    <location>
        <begin position="1"/>
        <end position="215"/>
    </location>
</feature>